<dbReference type="RefSeq" id="WP_048703079.1">
    <property type="nucleotide sequence ID" value="NZ_CP092042.1"/>
</dbReference>
<comment type="caution">
    <text evidence="1">The sequence shown here is derived from an EMBL/GenBank/DDBJ whole genome shotgun (WGS) entry which is preliminary data.</text>
</comment>
<sequence length="150" mass="16778">MKRLALLILAFVGMHVEARPITEDEKSAVENVIREEMKDPDAAKFYHMDFPYPDTTFTYCGYVNGKNSYGAYAGKQLFATFLGKNADGKLIAASFDVNSQTGEPIDQTVISTLCASAGYDIPVKKMFFKDVNKNRAEKNIPKLSSQYMRP</sequence>
<accession>A0A411GES2</accession>
<proteinExistence type="predicted"/>
<dbReference type="Proteomes" id="UP001161707">
    <property type="component" value="Unassembled WGS sequence"/>
</dbReference>
<organism evidence="1 2">
    <name type="scientific">Enterobacter cloacae</name>
    <dbReference type="NCBI Taxonomy" id="550"/>
    <lineage>
        <taxon>Bacteria</taxon>
        <taxon>Pseudomonadati</taxon>
        <taxon>Pseudomonadota</taxon>
        <taxon>Gammaproteobacteria</taxon>
        <taxon>Enterobacterales</taxon>
        <taxon>Enterobacteriaceae</taxon>
        <taxon>Enterobacter</taxon>
        <taxon>Enterobacter cloacae complex</taxon>
    </lineage>
</organism>
<protein>
    <submittedName>
        <fullName evidence="1">Uncharacterized protein</fullName>
    </submittedName>
</protein>
<name>A0A411GES2_ENTCL</name>
<dbReference type="EMBL" id="JAOCIY010000042">
    <property type="protein sequence ID" value="MDH1480830.1"/>
    <property type="molecule type" value="Genomic_DNA"/>
</dbReference>
<evidence type="ECO:0000313" key="1">
    <source>
        <dbReference type="EMBL" id="MDH1480830.1"/>
    </source>
</evidence>
<gene>
    <name evidence="1" type="ORF">N5E88_15260</name>
</gene>
<dbReference type="AlphaFoldDB" id="A0A411GES2"/>
<reference evidence="1" key="1">
    <citation type="submission" date="2022-09" db="EMBL/GenBank/DDBJ databases">
        <title>Intensive care unit water sources are persistently colonized with multi-drug resistant bacteria and are the site of extensive horizontal gene transfer of antibiotic resistance genes.</title>
        <authorList>
            <person name="Diorio-Toth L."/>
        </authorList>
    </citation>
    <scope>NUCLEOTIDE SEQUENCE</scope>
    <source>
        <strain evidence="1">GD03711</strain>
    </source>
</reference>
<evidence type="ECO:0000313" key="2">
    <source>
        <dbReference type="Proteomes" id="UP001161707"/>
    </source>
</evidence>